<keyword evidence="2" id="KW-1185">Reference proteome</keyword>
<dbReference type="Proteomes" id="UP000886520">
    <property type="component" value="Chromosome 15"/>
</dbReference>
<name>A0A9D4ULR6_ADICA</name>
<evidence type="ECO:0000313" key="2">
    <source>
        <dbReference type="Proteomes" id="UP000886520"/>
    </source>
</evidence>
<gene>
    <name evidence="1" type="ORF">GOP47_0015934</name>
</gene>
<accession>A0A9D4ULR6</accession>
<reference evidence="1" key="1">
    <citation type="submission" date="2021-01" db="EMBL/GenBank/DDBJ databases">
        <title>Adiantum capillus-veneris genome.</title>
        <authorList>
            <person name="Fang Y."/>
            <person name="Liao Q."/>
        </authorList>
    </citation>
    <scope>NUCLEOTIDE SEQUENCE</scope>
    <source>
        <strain evidence="1">H3</strain>
        <tissue evidence="1">Leaf</tissue>
    </source>
</reference>
<dbReference type="AlphaFoldDB" id="A0A9D4ULR6"/>
<evidence type="ECO:0000313" key="1">
    <source>
        <dbReference type="EMBL" id="KAI5069633.1"/>
    </source>
</evidence>
<protein>
    <submittedName>
        <fullName evidence="1">Uncharacterized protein</fullName>
    </submittedName>
</protein>
<sequence length="72" mass="8192">MDWGPCRVACLEIWSFTRIWGLAALWIVWWMEEELVVYGCDWLASLSGPAELDTMHAVCSWRRDDGRGGGSS</sequence>
<organism evidence="1 2">
    <name type="scientific">Adiantum capillus-veneris</name>
    <name type="common">Maidenhair fern</name>
    <dbReference type="NCBI Taxonomy" id="13818"/>
    <lineage>
        <taxon>Eukaryota</taxon>
        <taxon>Viridiplantae</taxon>
        <taxon>Streptophyta</taxon>
        <taxon>Embryophyta</taxon>
        <taxon>Tracheophyta</taxon>
        <taxon>Polypodiopsida</taxon>
        <taxon>Polypodiidae</taxon>
        <taxon>Polypodiales</taxon>
        <taxon>Pteridineae</taxon>
        <taxon>Pteridaceae</taxon>
        <taxon>Vittarioideae</taxon>
        <taxon>Adiantum</taxon>
    </lineage>
</organism>
<dbReference type="EMBL" id="JABFUD020000015">
    <property type="protein sequence ID" value="KAI5069633.1"/>
    <property type="molecule type" value="Genomic_DNA"/>
</dbReference>
<proteinExistence type="predicted"/>
<comment type="caution">
    <text evidence="1">The sequence shown here is derived from an EMBL/GenBank/DDBJ whole genome shotgun (WGS) entry which is preliminary data.</text>
</comment>